<evidence type="ECO:0000256" key="3">
    <source>
        <dbReference type="ARBA" id="ARBA00022723"/>
    </source>
</evidence>
<comment type="cofactor">
    <cofactor evidence="1">
        <name>[4Fe-4S] cluster</name>
        <dbReference type="ChEBI" id="CHEBI:49883"/>
    </cofactor>
</comment>
<dbReference type="InterPro" id="IPR056488">
    <property type="entry name" value="Zn_ribbon_HMPTM"/>
</dbReference>
<dbReference type="EMBL" id="JAABNR010000050">
    <property type="protein sequence ID" value="NBZ90089.1"/>
    <property type="molecule type" value="Genomic_DNA"/>
</dbReference>
<evidence type="ECO:0000259" key="6">
    <source>
        <dbReference type="PROSITE" id="PS51918"/>
    </source>
</evidence>
<name>A0AAE4YH79_9RHOB</name>
<dbReference type="Gene3D" id="3.20.20.70">
    <property type="entry name" value="Aldolase class I"/>
    <property type="match status" value="1"/>
</dbReference>
<keyword evidence="5" id="KW-0411">Iron-sulfur</keyword>
<dbReference type="SFLD" id="SFLDS00029">
    <property type="entry name" value="Radical_SAM"/>
    <property type="match status" value="1"/>
</dbReference>
<dbReference type="SFLD" id="SFLDG01100">
    <property type="entry name" value="methyltransferase_(Class_D)"/>
    <property type="match status" value="1"/>
</dbReference>
<dbReference type="Pfam" id="PF04055">
    <property type="entry name" value="Radical_SAM"/>
    <property type="match status" value="1"/>
</dbReference>
<evidence type="ECO:0000256" key="5">
    <source>
        <dbReference type="ARBA" id="ARBA00023014"/>
    </source>
</evidence>
<evidence type="ECO:0000256" key="1">
    <source>
        <dbReference type="ARBA" id="ARBA00001966"/>
    </source>
</evidence>
<comment type="caution">
    <text evidence="7">The sequence shown here is derived from an EMBL/GenBank/DDBJ whole genome shotgun (WGS) entry which is preliminary data.</text>
</comment>
<dbReference type="AlphaFoldDB" id="A0AAE4YH79"/>
<dbReference type="PROSITE" id="PS51918">
    <property type="entry name" value="RADICAL_SAM"/>
    <property type="match status" value="1"/>
</dbReference>
<keyword evidence="8" id="KW-1185">Reference proteome</keyword>
<dbReference type="SUPFAM" id="SSF102114">
    <property type="entry name" value="Radical SAM enzymes"/>
    <property type="match status" value="1"/>
</dbReference>
<dbReference type="InterPro" id="IPR013785">
    <property type="entry name" value="Aldolase_TIM"/>
</dbReference>
<dbReference type="InterPro" id="IPR058240">
    <property type="entry name" value="rSAM_sf"/>
</dbReference>
<dbReference type="CDD" id="cd01335">
    <property type="entry name" value="Radical_SAM"/>
    <property type="match status" value="1"/>
</dbReference>
<dbReference type="InterPro" id="IPR034474">
    <property type="entry name" value="Methyltransferase_Class_D"/>
</dbReference>
<keyword evidence="4" id="KW-0408">Iron</keyword>
<dbReference type="GO" id="GO:0051536">
    <property type="term" value="F:iron-sulfur cluster binding"/>
    <property type="evidence" value="ECO:0007669"/>
    <property type="project" value="UniProtKB-KW"/>
</dbReference>
<dbReference type="PANTHER" id="PTHR43306:SF1">
    <property type="entry name" value="7,8-DIHYDRO-6-HYDROXYMETHYLPTERIN DIMETHYLTRANSFERASE"/>
    <property type="match status" value="1"/>
</dbReference>
<dbReference type="RefSeq" id="WP_168776867.1">
    <property type="nucleotide sequence ID" value="NZ_JAABNR010000050.1"/>
</dbReference>
<dbReference type="PANTHER" id="PTHR43306">
    <property type="entry name" value="7,8-DIHYDRO-6-HYDROXYMETHYLPTERIN DIMETHYLTRANSFERASE"/>
    <property type="match status" value="1"/>
</dbReference>
<dbReference type="GO" id="GO:0003824">
    <property type="term" value="F:catalytic activity"/>
    <property type="evidence" value="ECO:0007669"/>
    <property type="project" value="InterPro"/>
</dbReference>
<evidence type="ECO:0000256" key="4">
    <source>
        <dbReference type="ARBA" id="ARBA00023004"/>
    </source>
</evidence>
<dbReference type="Proteomes" id="UP001193501">
    <property type="component" value="Unassembled WGS sequence"/>
</dbReference>
<reference evidence="7" key="1">
    <citation type="submission" date="2020-01" db="EMBL/GenBank/DDBJ databases">
        <authorList>
            <person name="Chen W.-M."/>
        </authorList>
    </citation>
    <scope>NUCLEOTIDE SEQUENCE</scope>
    <source>
        <strain evidence="7">CYK-10</strain>
    </source>
</reference>
<feature type="domain" description="Radical SAM core" evidence="6">
    <location>
        <begin position="91"/>
        <end position="308"/>
    </location>
</feature>
<accession>A0AAE4YH79</accession>
<dbReference type="Pfam" id="PF23545">
    <property type="entry name" value="Zn_ribbon_HMPTM"/>
    <property type="match status" value="1"/>
</dbReference>
<sequence length="469" mass="51681">MTRKIANYLFLGQTVSLCADCLAPVPAKIIEEDGAVFYLKRCRSHGVQKVKVSSDPAYWLAQETWVKPSDRPQHFATRIEEGCPYDCGLCPDHEQHSCLAILEVNETCNLTCPVCFAGSSPLAQGQKTLAECEALLDMLVQAEGEPDLLQISGGEPTLHPQIIDILRAAKARPIRHVMLNTNGLRIAKDPAFVAELATLKPGFEVYLQFDSLRAEALKQLRGADLTRIRQQALQALETAGISTTLVVTVKQGVNDDEVGAIIDHALTWGCVRGVTFQPIQDAGRNEGFDAAKDRITLSDIRASIISHGVFAAQDMIPLPCNPSSICVGYGLRSGAKVAPITGLLPKDLLLSELPNSVTFERHPGLRERIFDFFSLTNVDQVVPERLETLFCCFPGIEAPSEVGYKDLFRVAISEFLDPHNFCLSRVKRSCVHFLTPEGIIPFDTYNLFYRDEEARSRRAASLVAKRAMA</sequence>
<keyword evidence="2" id="KW-0949">S-adenosyl-L-methionine</keyword>
<keyword evidence="3" id="KW-0479">Metal-binding</keyword>
<protein>
    <submittedName>
        <fullName evidence="7">Radical SAM protein</fullName>
    </submittedName>
</protein>
<evidence type="ECO:0000313" key="8">
    <source>
        <dbReference type="Proteomes" id="UP001193501"/>
    </source>
</evidence>
<gene>
    <name evidence="7" type="ORF">GV832_21130</name>
</gene>
<proteinExistence type="predicted"/>
<evidence type="ECO:0000256" key="2">
    <source>
        <dbReference type="ARBA" id="ARBA00022691"/>
    </source>
</evidence>
<dbReference type="SFLD" id="SFLDG01067">
    <property type="entry name" value="SPASM/twitch_domain_containing"/>
    <property type="match status" value="1"/>
</dbReference>
<evidence type="ECO:0000313" key="7">
    <source>
        <dbReference type="EMBL" id="NBZ90089.1"/>
    </source>
</evidence>
<dbReference type="InterPro" id="IPR007197">
    <property type="entry name" value="rSAM"/>
</dbReference>
<organism evidence="7 8">
    <name type="scientific">Stagnihabitans tardus</name>
    <dbReference type="NCBI Taxonomy" id="2699202"/>
    <lineage>
        <taxon>Bacteria</taxon>
        <taxon>Pseudomonadati</taxon>
        <taxon>Pseudomonadota</taxon>
        <taxon>Alphaproteobacteria</taxon>
        <taxon>Rhodobacterales</taxon>
        <taxon>Paracoccaceae</taxon>
        <taxon>Stagnihabitans</taxon>
    </lineage>
</organism>
<dbReference type="GO" id="GO:0046872">
    <property type="term" value="F:metal ion binding"/>
    <property type="evidence" value="ECO:0007669"/>
    <property type="project" value="UniProtKB-KW"/>
</dbReference>